<dbReference type="EMBL" id="VSRR010000092">
    <property type="protein sequence ID" value="MPC09905.1"/>
    <property type="molecule type" value="Genomic_DNA"/>
</dbReference>
<sequence length="98" mass="10213">MPCTSPPWASTGQTLPRSLGYGKGPVSKISLQPVSAICMGHNNSTLTCSTCGCLLAPSASCLRQSQRPLNTSYSTARVSTPPNAGFNYQTSGPEASYI</sequence>
<comment type="caution">
    <text evidence="2">The sequence shown here is derived from an EMBL/GenBank/DDBJ whole genome shotgun (WGS) entry which is preliminary data.</text>
</comment>
<keyword evidence="3" id="KW-1185">Reference proteome</keyword>
<dbReference type="AlphaFoldDB" id="A0A5B7CKT2"/>
<feature type="region of interest" description="Disordered" evidence="1">
    <location>
        <begin position="72"/>
        <end position="98"/>
    </location>
</feature>
<accession>A0A5B7CKT2</accession>
<gene>
    <name evidence="2" type="ORF">E2C01_002523</name>
</gene>
<name>A0A5B7CKT2_PORTR</name>
<evidence type="ECO:0000256" key="1">
    <source>
        <dbReference type="SAM" id="MobiDB-lite"/>
    </source>
</evidence>
<proteinExistence type="predicted"/>
<dbReference type="Proteomes" id="UP000324222">
    <property type="component" value="Unassembled WGS sequence"/>
</dbReference>
<protein>
    <submittedName>
        <fullName evidence="2">Uncharacterized protein</fullName>
    </submittedName>
</protein>
<organism evidence="2 3">
    <name type="scientific">Portunus trituberculatus</name>
    <name type="common">Swimming crab</name>
    <name type="synonym">Neptunus trituberculatus</name>
    <dbReference type="NCBI Taxonomy" id="210409"/>
    <lineage>
        <taxon>Eukaryota</taxon>
        <taxon>Metazoa</taxon>
        <taxon>Ecdysozoa</taxon>
        <taxon>Arthropoda</taxon>
        <taxon>Crustacea</taxon>
        <taxon>Multicrustacea</taxon>
        <taxon>Malacostraca</taxon>
        <taxon>Eumalacostraca</taxon>
        <taxon>Eucarida</taxon>
        <taxon>Decapoda</taxon>
        <taxon>Pleocyemata</taxon>
        <taxon>Brachyura</taxon>
        <taxon>Eubrachyura</taxon>
        <taxon>Portunoidea</taxon>
        <taxon>Portunidae</taxon>
        <taxon>Portuninae</taxon>
        <taxon>Portunus</taxon>
    </lineage>
</organism>
<evidence type="ECO:0000313" key="3">
    <source>
        <dbReference type="Proteomes" id="UP000324222"/>
    </source>
</evidence>
<reference evidence="2 3" key="1">
    <citation type="submission" date="2019-05" db="EMBL/GenBank/DDBJ databases">
        <title>Another draft genome of Portunus trituberculatus and its Hox gene families provides insights of decapod evolution.</title>
        <authorList>
            <person name="Jeong J.-H."/>
            <person name="Song I."/>
            <person name="Kim S."/>
            <person name="Choi T."/>
            <person name="Kim D."/>
            <person name="Ryu S."/>
            <person name="Kim W."/>
        </authorList>
    </citation>
    <scope>NUCLEOTIDE SEQUENCE [LARGE SCALE GENOMIC DNA]</scope>
    <source>
        <tissue evidence="2">Muscle</tissue>
    </source>
</reference>
<evidence type="ECO:0000313" key="2">
    <source>
        <dbReference type="EMBL" id="MPC09905.1"/>
    </source>
</evidence>